<feature type="binding site" evidence="11">
    <location>
        <position position="218"/>
    </location>
    <ligand>
        <name>Zn(2+)</name>
        <dbReference type="ChEBI" id="CHEBI:29105"/>
    </ligand>
</feature>
<reference evidence="12" key="1">
    <citation type="submission" date="2022-10" db="EMBL/GenBank/DDBJ databases">
        <title>Host association and intracellularity evolved multiple times independently in the Rickettsiales.</title>
        <authorList>
            <person name="Castelli M."/>
            <person name="Nardi T."/>
            <person name="Gammuto L."/>
            <person name="Bellinzona G."/>
            <person name="Sabaneyeva E."/>
            <person name="Potekhin A."/>
            <person name="Serra V."/>
            <person name="Petroni G."/>
            <person name="Sassera D."/>
        </authorList>
    </citation>
    <scope>NUCLEOTIDE SEQUENCE [LARGE SCALE GENOMIC DNA]</scope>
    <source>
        <strain evidence="12">US_Bl 11III1</strain>
    </source>
</reference>
<evidence type="ECO:0000256" key="11">
    <source>
        <dbReference type="HAMAP-Rule" id="MF_01633"/>
    </source>
</evidence>
<evidence type="ECO:0000256" key="6">
    <source>
        <dbReference type="ARBA" id="ARBA00022833"/>
    </source>
</evidence>
<gene>
    <name evidence="11" type="primary">queC</name>
    <name evidence="12" type="ORF">Fokcrypt_00611</name>
</gene>
<evidence type="ECO:0000256" key="1">
    <source>
        <dbReference type="ARBA" id="ARBA00005061"/>
    </source>
</evidence>
<evidence type="ECO:0000256" key="4">
    <source>
        <dbReference type="ARBA" id="ARBA00022741"/>
    </source>
</evidence>
<feature type="binding site" evidence="11">
    <location>
        <position position="215"/>
    </location>
    <ligand>
        <name>Zn(2+)</name>
        <dbReference type="ChEBI" id="CHEBI:29105"/>
    </ligand>
</feature>
<keyword evidence="3 11" id="KW-0479">Metal-binding</keyword>
<evidence type="ECO:0000313" key="13">
    <source>
        <dbReference type="Proteomes" id="UP001325140"/>
    </source>
</evidence>
<dbReference type="Proteomes" id="UP001325140">
    <property type="component" value="Chromosome"/>
</dbReference>
<evidence type="ECO:0000256" key="2">
    <source>
        <dbReference type="ARBA" id="ARBA00022598"/>
    </source>
</evidence>
<dbReference type="PIRSF" id="PIRSF006293">
    <property type="entry name" value="ExsB"/>
    <property type="match status" value="1"/>
</dbReference>
<accession>A0ABZ0UPM2</accession>
<dbReference type="CDD" id="cd01995">
    <property type="entry name" value="QueC-like"/>
    <property type="match status" value="1"/>
</dbReference>
<comment type="similarity">
    <text evidence="8 11">Belongs to the QueC family.</text>
</comment>
<comment type="function">
    <text evidence="11">Catalyzes the ATP-dependent conversion of 7-carboxy-7-deazaguanine (CDG) to 7-cyano-7-deazaguanine (preQ(0)).</text>
</comment>
<feature type="binding site" evidence="11">
    <location>
        <position position="221"/>
    </location>
    <ligand>
        <name>Zn(2+)</name>
        <dbReference type="ChEBI" id="CHEBI:29105"/>
    </ligand>
</feature>
<dbReference type="SUPFAM" id="SSF52402">
    <property type="entry name" value="Adenine nucleotide alpha hydrolases-like"/>
    <property type="match status" value="1"/>
</dbReference>
<evidence type="ECO:0000313" key="12">
    <source>
        <dbReference type="EMBL" id="WPX98081.1"/>
    </source>
</evidence>
<protein>
    <recommendedName>
        <fullName evidence="9 11">7-cyano-7-deazaguanine synthase</fullName>
        <ecNumber evidence="9 11">6.3.4.20</ecNumber>
    </recommendedName>
    <alternativeName>
        <fullName evidence="11">7-cyano-7-carbaguanine synthase</fullName>
    </alternativeName>
    <alternativeName>
        <fullName evidence="11">PreQ(0) synthase</fullName>
    </alternativeName>
    <alternativeName>
        <fullName evidence="11">Queuosine biosynthesis protein QueC</fullName>
    </alternativeName>
</protein>
<evidence type="ECO:0000256" key="3">
    <source>
        <dbReference type="ARBA" id="ARBA00022723"/>
    </source>
</evidence>
<evidence type="ECO:0000256" key="7">
    <source>
        <dbReference type="ARBA" id="ARBA00022840"/>
    </source>
</evidence>
<proteinExistence type="inferred from homology"/>
<dbReference type="NCBIfam" id="TIGR00364">
    <property type="entry name" value="7-cyano-7-deazaguanine synthase QueC"/>
    <property type="match status" value="1"/>
</dbReference>
<dbReference type="RefSeq" id="WP_323722057.1">
    <property type="nucleotide sequence ID" value="NZ_CP110343.1"/>
</dbReference>
<comment type="cofactor">
    <cofactor evidence="11">
        <name>Zn(2+)</name>
        <dbReference type="ChEBI" id="CHEBI:29105"/>
    </cofactor>
    <text evidence="11">Binds 1 zinc ion per subunit.</text>
</comment>
<dbReference type="EMBL" id="CP110343">
    <property type="protein sequence ID" value="WPX98081.1"/>
    <property type="molecule type" value="Genomic_DNA"/>
</dbReference>
<comment type="catalytic activity">
    <reaction evidence="10 11">
        <text>7-carboxy-7-carbaguanine + NH4(+) + 2 ATP = 7-cyano-7-carbaguanine + 2 AMP + 2 diphosphate + 2 H(+)</text>
        <dbReference type="Rhea" id="RHEA:27982"/>
        <dbReference type="ChEBI" id="CHEBI:15378"/>
        <dbReference type="ChEBI" id="CHEBI:28938"/>
        <dbReference type="ChEBI" id="CHEBI:30616"/>
        <dbReference type="ChEBI" id="CHEBI:33019"/>
        <dbReference type="ChEBI" id="CHEBI:45075"/>
        <dbReference type="ChEBI" id="CHEBI:61036"/>
        <dbReference type="ChEBI" id="CHEBI:456215"/>
        <dbReference type="EC" id="6.3.4.20"/>
    </reaction>
</comment>
<feature type="binding site" evidence="11">
    <location>
        <begin position="9"/>
        <end position="19"/>
    </location>
    <ligand>
        <name>ATP</name>
        <dbReference type="ChEBI" id="CHEBI:30616"/>
    </ligand>
</feature>
<dbReference type="HAMAP" id="MF_01633">
    <property type="entry name" value="QueC"/>
    <property type="match status" value="1"/>
</dbReference>
<dbReference type="InterPro" id="IPR014729">
    <property type="entry name" value="Rossmann-like_a/b/a_fold"/>
</dbReference>
<comment type="pathway">
    <text evidence="1 11">Purine metabolism; 7-cyano-7-deazaguanine biosynthesis.</text>
</comment>
<evidence type="ECO:0000256" key="10">
    <source>
        <dbReference type="ARBA" id="ARBA00047890"/>
    </source>
</evidence>
<evidence type="ECO:0000256" key="9">
    <source>
        <dbReference type="ARBA" id="ARBA00039149"/>
    </source>
</evidence>
<organism evidence="12 13">
    <name type="scientific">Candidatus Fokinia crypta</name>
    <dbReference type="NCBI Taxonomy" id="1920990"/>
    <lineage>
        <taxon>Bacteria</taxon>
        <taxon>Pseudomonadati</taxon>
        <taxon>Pseudomonadota</taxon>
        <taxon>Alphaproteobacteria</taxon>
        <taxon>Rickettsiales</taxon>
        <taxon>Candidatus Midichloriaceae</taxon>
        <taxon>Candidatus Fokinia</taxon>
    </lineage>
</organism>
<feature type="binding site" evidence="11">
    <location>
        <position position="196"/>
    </location>
    <ligand>
        <name>Zn(2+)</name>
        <dbReference type="ChEBI" id="CHEBI:29105"/>
    </ligand>
</feature>
<keyword evidence="4 11" id="KW-0547">Nucleotide-binding</keyword>
<evidence type="ECO:0000256" key="8">
    <source>
        <dbReference type="ARBA" id="ARBA00037993"/>
    </source>
</evidence>
<dbReference type="EC" id="6.3.4.20" evidence="9 11"/>
<keyword evidence="7 11" id="KW-0067">ATP-binding</keyword>
<keyword evidence="6 11" id="KW-0862">Zinc</keyword>
<keyword evidence="13" id="KW-1185">Reference proteome</keyword>
<evidence type="ECO:0000256" key="5">
    <source>
        <dbReference type="ARBA" id="ARBA00022785"/>
    </source>
</evidence>
<keyword evidence="2 11" id="KW-0436">Ligase</keyword>
<name>A0ABZ0UPM2_9RICK</name>
<dbReference type="Gene3D" id="3.40.50.620">
    <property type="entry name" value="HUPs"/>
    <property type="match status" value="1"/>
</dbReference>
<dbReference type="PANTHER" id="PTHR42914">
    <property type="entry name" value="7-CYANO-7-DEAZAGUANINE SYNTHASE"/>
    <property type="match status" value="1"/>
</dbReference>
<dbReference type="PANTHER" id="PTHR42914:SF1">
    <property type="entry name" value="7-CYANO-7-DEAZAGUANINE SYNTHASE"/>
    <property type="match status" value="1"/>
</dbReference>
<dbReference type="Pfam" id="PF06508">
    <property type="entry name" value="QueC"/>
    <property type="match status" value="1"/>
</dbReference>
<dbReference type="InterPro" id="IPR018317">
    <property type="entry name" value="QueC"/>
</dbReference>
<keyword evidence="5 11" id="KW-0671">Queuosine biosynthesis</keyword>
<sequence>MRDKAIVLLSGGLDSVTVAHYVKKELQLDIYAITFLYGQMNVAEIEFAKFNARKLDASEHVFVTLDISHLSCSSLTNSALPLPLDREINDIEHQNIPSTYVPARNMIFLSHAACYAETIKSYDIFIGVNSIDYSGYPDCRDGFITAFQSAINQGCNLYANGKRPLRVHAPLARYNKADIVKLGLRNEVDYSMTLSCYRPLVKEDIEFRFLSVTNCGRCDACKLRDIGMRANNLQEGSKTVMLEIDS</sequence>